<dbReference type="EMBL" id="SGXG01000001">
    <property type="protein sequence ID" value="RZS94582.1"/>
    <property type="molecule type" value="Genomic_DNA"/>
</dbReference>
<dbReference type="RefSeq" id="WP_130273817.1">
    <property type="nucleotide sequence ID" value="NZ_SGXG01000001.1"/>
</dbReference>
<dbReference type="Proteomes" id="UP000292209">
    <property type="component" value="Unassembled WGS sequence"/>
</dbReference>
<gene>
    <name evidence="1" type="ORF">BC751_0082</name>
</gene>
<evidence type="ECO:0000313" key="2">
    <source>
        <dbReference type="Proteomes" id="UP000292209"/>
    </source>
</evidence>
<sequence length="371" mass="43663">MKLFLILCLFQINELIHGLVKDKEGNPIPSVLIQSGGNYSVSNNAGEFKIELSEDKQINFQCLGFQSRSIFVESSVGFLDVVLTTATYLLPEVEVVYLKPEEIFQKARDLLFIQYHGSPSLSRYELGNRVKISTPSGSYYSDRFILFDRYSPHVRRLPEFRILESKVSEPEFWQDHQEFISTNFFSYVNRFFFEGSHWPDFFLDWNFRKYSYELIDEDERHYLIQVTSKGKKLHEDGKLWIEKETFLINKCSIWLNQYGHKAYYANSNLKTKPTIGFSAHLLSQELLFELEHLNGKQVIKNVDYFVQTKLNFKDDSEFITNQTTKLILNRVLSPETYKEGDFLKDSEVRNIDSLFFQKNANHSFQIELNRD</sequence>
<protein>
    <recommendedName>
        <fullName evidence="3">Carboxypeptidase-like protein</fullName>
    </recommendedName>
</protein>
<evidence type="ECO:0008006" key="3">
    <source>
        <dbReference type="Google" id="ProtNLM"/>
    </source>
</evidence>
<accession>A0A4Q7P7A1</accession>
<reference evidence="1 2" key="1">
    <citation type="submission" date="2019-02" db="EMBL/GenBank/DDBJ databases">
        <title>Genomic Encyclopedia of Archaeal and Bacterial Type Strains, Phase II (KMG-II): from individual species to whole genera.</title>
        <authorList>
            <person name="Goeker M."/>
        </authorList>
    </citation>
    <scope>NUCLEOTIDE SEQUENCE [LARGE SCALE GENOMIC DNA]</scope>
    <source>
        <strain evidence="1 2">DSM 21411</strain>
    </source>
</reference>
<dbReference type="OrthoDB" id="1108759at2"/>
<evidence type="ECO:0000313" key="1">
    <source>
        <dbReference type="EMBL" id="RZS94582.1"/>
    </source>
</evidence>
<keyword evidence="2" id="KW-1185">Reference proteome</keyword>
<dbReference type="InterPro" id="IPR008969">
    <property type="entry name" value="CarboxyPept-like_regulatory"/>
</dbReference>
<dbReference type="SUPFAM" id="SSF49464">
    <property type="entry name" value="Carboxypeptidase regulatory domain-like"/>
    <property type="match status" value="1"/>
</dbReference>
<proteinExistence type="predicted"/>
<comment type="caution">
    <text evidence="1">The sequence shown here is derived from an EMBL/GenBank/DDBJ whole genome shotgun (WGS) entry which is preliminary data.</text>
</comment>
<name>A0A4Q7P7A1_9BACT</name>
<organism evidence="1 2">
    <name type="scientific">Cecembia calidifontis</name>
    <dbReference type="NCBI Taxonomy" id="1187080"/>
    <lineage>
        <taxon>Bacteria</taxon>
        <taxon>Pseudomonadati</taxon>
        <taxon>Bacteroidota</taxon>
        <taxon>Cytophagia</taxon>
        <taxon>Cytophagales</taxon>
        <taxon>Cyclobacteriaceae</taxon>
        <taxon>Cecembia</taxon>
    </lineage>
</organism>
<dbReference type="AlphaFoldDB" id="A0A4Q7P7A1"/>